<feature type="transmembrane region" description="Helical" evidence="8">
    <location>
        <begin position="104"/>
        <end position="122"/>
    </location>
</feature>
<organism evidence="9 10">
    <name type="scientific">Clostridium simiarum</name>
    <dbReference type="NCBI Taxonomy" id="2841506"/>
    <lineage>
        <taxon>Bacteria</taxon>
        <taxon>Bacillati</taxon>
        <taxon>Bacillota</taxon>
        <taxon>Clostridia</taxon>
        <taxon>Eubacteriales</taxon>
        <taxon>Clostridiaceae</taxon>
        <taxon>Clostridium</taxon>
    </lineage>
</organism>
<feature type="transmembrane region" description="Helical" evidence="8">
    <location>
        <begin position="142"/>
        <end position="161"/>
    </location>
</feature>
<reference evidence="9 10" key="1">
    <citation type="submission" date="2021-06" db="EMBL/GenBank/DDBJ databases">
        <authorList>
            <person name="Sun Q."/>
            <person name="Li D."/>
        </authorList>
    </citation>
    <scope>NUCLEOTIDE SEQUENCE [LARGE SCALE GENOMIC DNA]</scope>
    <source>
        <strain evidence="9 10">MSJ-4</strain>
    </source>
</reference>
<dbReference type="Proteomes" id="UP000736583">
    <property type="component" value="Unassembled WGS sequence"/>
</dbReference>
<proteinExistence type="predicted"/>
<sequence length="189" mass="21979">MINKLACKITYYIENNSDIKSISDLEKITYSLQAIFNELFKTVILIAIFFIIGKLDYFLFSMMILFSIRIFAGGYHCSTTISCLFFSILFFLPTSLLSGFLPKLNMVFYYVIALLSILVILFRSPYPNKKRPIKSKKRRQILKFLSIFFTISWLCILLLYIKDISYLNCGFSTILLEVSQLIPKKKGVF</sequence>
<keyword evidence="6 8" id="KW-1133">Transmembrane helix</keyword>
<keyword evidence="1" id="KW-1003">Cell membrane</keyword>
<accession>A0ABS6EYB3</accession>
<evidence type="ECO:0000313" key="9">
    <source>
        <dbReference type="EMBL" id="MBU5591223.1"/>
    </source>
</evidence>
<keyword evidence="5" id="KW-0378">Hydrolase</keyword>
<evidence type="ECO:0000256" key="8">
    <source>
        <dbReference type="SAM" id="Phobius"/>
    </source>
</evidence>
<gene>
    <name evidence="9" type="ORF">KQI89_05550</name>
</gene>
<keyword evidence="3" id="KW-0645">Protease</keyword>
<evidence type="ECO:0000256" key="7">
    <source>
        <dbReference type="ARBA" id="ARBA00023136"/>
    </source>
</evidence>
<dbReference type="EMBL" id="JAHLQL010000001">
    <property type="protein sequence ID" value="MBU5591223.1"/>
    <property type="molecule type" value="Genomic_DNA"/>
</dbReference>
<evidence type="ECO:0000256" key="1">
    <source>
        <dbReference type="ARBA" id="ARBA00022475"/>
    </source>
</evidence>
<dbReference type="RefSeq" id="WP_216456235.1">
    <property type="nucleotide sequence ID" value="NZ_JAHLQL010000001.1"/>
</dbReference>
<evidence type="ECO:0000256" key="2">
    <source>
        <dbReference type="ARBA" id="ARBA00022654"/>
    </source>
</evidence>
<evidence type="ECO:0000256" key="3">
    <source>
        <dbReference type="ARBA" id="ARBA00022670"/>
    </source>
</evidence>
<feature type="transmembrane region" description="Helical" evidence="8">
    <location>
        <begin position="39"/>
        <end position="60"/>
    </location>
</feature>
<keyword evidence="7 8" id="KW-0472">Membrane</keyword>
<dbReference type="InterPro" id="IPR006741">
    <property type="entry name" value="AgrB"/>
</dbReference>
<keyword evidence="2" id="KW-0673">Quorum sensing</keyword>
<dbReference type="SMART" id="SM00793">
    <property type="entry name" value="AgrB"/>
    <property type="match status" value="1"/>
</dbReference>
<dbReference type="Pfam" id="PF04647">
    <property type="entry name" value="AgrB"/>
    <property type="match status" value="1"/>
</dbReference>
<evidence type="ECO:0000256" key="4">
    <source>
        <dbReference type="ARBA" id="ARBA00022692"/>
    </source>
</evidence>
<comment type="caution">
    <text evidence="9">The sequence shown here is derived from an EMBL/GenBank/DDBJ whole genome shotgun (WGS) entry which is preliminary data.</text>
</comment>
<name>A0ABS6EYB3_9CLOT</name>
<keyword evidence="10" id="KW-1185">Reference proteome</keyword>
<evidence type="ECO:0000256" key="5">
    <source>
        <dbReference type="ARBA" id="ARBA00022801"/>
    </source>
</evidence>
<keyword evidence="4 8" id="KW-0812">Transmembrane</keyword>
<feature type="transmembrane region" description="Helical" evidence="8">
    <location>
        <begin position="72"/>
        <end position="92"/>
    </location>
</feature>
<evidence type="ECO:0000313" key="10">
    <source>
        <dbReference type="Proteomes" id="UP000736583"/>
    </source>
</evidence>
<protein>
    <submittedName>
        <fullName evidence="9">Accessory gene regulator B family protein</fullName>
    </submittedName>
</protein>
<evidence type="ECO:0000256" key="6">
    <source>
        <dbReference type="ARBA" id="ARBA00022989"/>
    </source>
</evidence>